<dbReference type="KEGG" id="sasa:106574027"/>
<feature type="compositionally biased region" description="Low complexity" evidence="1">
    <location>
        <begin position="127"/>
        <end position="141"/>
    </location>
</feature>
<name>A0A1S3MPA3_SALSA</name>
<protein>
    <submittedName>
        <fullName evidence="4">Transmembrane protein 275</fullName>
    </submittedName>
</protein>
<dbReference type="AlphaFoldDB" id="A0A1S3MPA3"/>
<sequence length="264" mass="28035">MVLPDKSSGPKTLFGKRPQSLPSPALCCACGLCIMLAGINITLVGAFAFESFIPTSNPPIVIGPLLLLVALSFFGACCVCGRRPPTHNAGKAKGDESWGRTRIGAGVTFEMETSEHTPQDTTAVQLSPTNSQSSSHKSSNSAHGDTPAVEACEDGPAPRASDLTSSEAYDIDVRPDDQLLTSEDQVLTSEDQLLTSEDQLLTSEDQLLTSEDQLLTSEDQVLTSDDQVLTSEDQVLTSEDQALTADIEDKGSIQMTALYKPCPT</sequence>
<evidence type="ECO:0000256" key="1">
    <source>
        <dbReference type="SAM" id="MobiDB-lite"/>
    </source>
</evidence>
<accession>A0A1S3MPA3</accession>
<dbReference type="RefSeq" id="XP_014005012.1">
    <property type="nucleotide sequence ID" value="XM_014149537.2"/>
</dbReference>
<evidence type="ECO:0000256" key="2">
    <source>
        <dbReference type="SAM" id="Phobius"/>
    </source>
</evidence>
<dbReference type="Proteomes" id="UP001652741">
    <property type="component" value="Chromosome ssa16"/>
</dbReference>
<keyword evidence="2 4" id="KW-0812">Transmembrane</keyword>
<proteinExistence type="predicted"/>
<gene>
    <name evidence="4" type="primary">LOC106574027</name>
</gene>
<reference evidence="4" key="1">
    <citation type="submission" date="2025-08" db="UniProtKB">
        <authorList>
            <consortium name="RefSeq"/>
        </authorList>
    </citation>
    <scope>IDENTIFICATION</scope>
</reference>
<feature type="transmembrane region" description="Helical" evidence="2">
    <location>
        <begin position="61"/>
        <end position="81"/>
    </location>
</feature>
<keyword evidence="3" id="KW-1185">Reference proteome</keyword>
<evidence type="ECO:0000313" key="3">
    <source>
        <dbReference type="Proteomes" id="UP001652741"/>
    </source>
</evidence>
<organism evidence="3 4">
    <name type="scientific">Salmo salar</name>
    <name type="common">Atlantic salmon</name>
    <dbReference type="NCBI Taxonomy" id="8030"/>
    <lineage>
        <taxon>Eukaryota</taxon>
        <taxon>Metazoa</taxon>
        <taxon>Chordata</taxon>
        <taxon>Craniata</taxon>
        <taxon>Vertebrata</taxon>
        <taxon>Euteleostomi</taxon>
        <taxon>Actinopterygii</taxon>
        <taxon>Neopterygii</taxon>
        <taxon>Teleostei</taxon>
        <taxon>Protacanthopterygii</taxon>
        <taxon>Salmoniformes</taxon>
        <taxon>Salmonidae</taxon>
        <taxon>Salmoninae</taxon>
        <taxon>Salmo</taxon>
    </lineage>
</organism>
<evidence type="ECO:0000313" key="4">
    <source>
        <dbReference type="RefSeq" id="XP_014005012.1"/>
    </source>
</evidence>
<feature type="transmembrane region" description="Helical" evidence="2">
    <location>
        <begin position="21"/>
        <end position="49"/>
    </location>
</feature>
<dbReference type="GeneID" id="106574027"/>
<dbReference type="OrthoDB" id="8932092at2759"/>
<keyword evidence="2" id="KW-1133">Transmembrane helix</keyword>
<feature type="region of interest" description="Disordered" evidence="1">
    <location>
        <begin position="113"/>
        <end position="177"/>
    </location>
</feature>
<keyword evidence="2" id="KW-0472">Membrane</keyword>